<evidence type="ECO:0000256" key="1">
    <source>
        <dbReference type="SAM" id="Phobius"/>
    </source>
</evidence>
<dbReference type="RefSeq" id="WP_310411291.1">
    <property type="nucleotide sequence ID" value="NZ_JAVDYC010000001.1"/>
</dbReference>
<gene>
    <name evidence="2" type="ORF">J2S44_002103</name>
</gene>
<dbReference type="EMBL" id="JAVDYC010000001">
    <property type="protein sequence ID" value="MDR7321853.1"/>
    <property type="molecule type" value="Genomic_DNA"/>
</dbReference>
<sequence>MKPRVRKTLLATHVATSVSWLGADLVLLVLGAAVLAGRDPGEVYPAAALIGDVLLLPLTAVIWLVGVANALLTPWGLLRHWWVAGKLVLTTVMLGLVFFLLTPGLREAAAAGAELAGRDRINLVVAPAVSGALLILMIVLSVFKPRGRIGRAGSR</sequence>
<keyword evidence="1" id="KW-0812">Transmembrane</keyword>
<feature type="transmembrane region" description="Helical" evidence="1">
    <location>
        <begin position="83"/>
        <end position="101"/>
    </location>
</feature>
<organism evidence="2 3">
    <name type="scientific">Catenuloplanes niger</name>
    <dbReference type="NCBI Taxonomy" id="587534"/>
    <lineage>
        <taxon>Bacteria</taxon>
        <taxon>Bacillati</taxon>
        <taxon>Actinomycetota</taxon>
        <taxon>Actinomycetes</taxon>
        <taxon>Micromonosporales</taxon>
        <taxon>Micromonosporaceae</taxon>
        <taxon>Catenuloplanes</taxon>
    </lineage>
</organism>
<reference evidence="2 3" key="1">
    <citation type="submission" date="2023-07" db="EMBL/GenBank/DDBJ databases">
        <title>Sequencing the genomes of 1000 actinobacteria strains.</title>
        <authorList>
            <person name="Klenk H.-P."/>
        </authorList>
    </citation>
    <scope>NUCLEOTIDE SEQUENCE [LARGE SCALE GENOMIC DNA]</scope>
    <source>
        <strain evidence="2 3">DSM 44711</strain>
    </source>
</reference>
<evidence type="ECO:0000313" key="2">
    <source>
        <dbReference type="EMBL" id="MDR7321853.1"/>
    </source>
</evidence>
<keyword evidence="3" id="KW-1185">Reference proteome</keyword>
<proteinExistence type="predicted"/>
<feature type="transmembrane region" description="Helical" evidence="1">
    <location>
        <begin position="12"/>
        <end position="37"/>
    </location>
</feature>
<dbReference type="AlphaFoldDB" id="A0AAE4CT17"/>
<evidence type="ECO:0008006" key="4">
    <source>
        <dbReference type="Google" id="ProtNLM"/>
    </source>
</evidence>
<keyword evidence="1" id="KW-1133">Transmembrane helix</keyword>
<accession>A0AAE4CT17</accession>
<comment type="caution">
    <text evidence="2">The sequence shown here is derived from an EMBL/GenBank/DDBJ whole genome shotgun (WGS) entry which is preliminary data.</text>
</comment>
<name>A0AAE4CT17_9ACTN</name>
<protein>
    <recommendedName>
        <fullName evidence="4">DUF2269 domain-containing protein</fullName>
    </recommendedName>
</protein>
<feature type="transmembrane region" description="Helical" evidence="1">
    <location>
        <begin position="121"/>
        <end position="143"/>
    </location>
</feature>
<evidence type="ECO:0000313" key="3">
    <source>
        <dbReference type="Proteomes" id="UP001183629"/>
    </source>
</evidence>
<dbReference type="Proteomes" id="UP001183629">
    <property type="component" value="Unassembled WGS sequence"/>
</dbReference>
<keyword evidence="1" id="KW-0472">Membrane</keyword>
<feature type="transmembrane region" description="Helical" evidence="1">
    <location>
        <begin position="43"/>
        <end position="71"/>
    </location>
</feature>